<organism evidence="3">
    <name type="scientific">freshwater metagenome</name>
    <dbReference type="NCBI Taxonomy" id="449393"/>
    <lineage>
        <taxon>unclassified sequences</taxon>
        <taxon>metagenomes</taxon>
        <taxon>ecological metagenomes</taxon>
    </lineage>
</organism>
<feature type="transmembrane region" description="Helical" evidence="2">
    <location>
        <begin position="578"/>
        <end position="596"/>
    </location>
</feature>
<feature type="transmembrane region" description="Helical" evidence="2">
    <location>
        <begin position="337"/>
        <end position="357"/>
    </location>
</feature>
<reference evidence="3" key="1">
    <citation type="submission" date="2020-05" db="EMBL/GenBank/DDBJ databases">
        <authorList>
            <person name="Chiriac C."/>
            <person name="Salcher M."/>
            <person name="Ghai R."/>
            <person name="Kavagutti S V."/>
        </authorList>
    </citation>
    <scope>NUCLEOTIDE SEQUENCE</scope>
</reference>
<evidence type="ECO:0000256" key="1">
    <source>
        <dbReference type="SAM" id="MobiDB-lite"/>
    </source>
</evidence>
<feature type="transmembrane region" description="Helical" evidence="2">
    <location>
        <begin position="261"/>
        <end position="285"/>
    </location>
</feature>
<feature type="transmembrane region" description="Helical" evidence="2">
    <location>
        <begin position="412"/>
        <end position="434"/>
    </location>
</feature>
<proteinExistence type="predicted"/>
<accession>A0A6J7EYW9</accession>
<evidence type="ECO:0000313" key="3">
    <source>
        <dbReference type="EMBL" id="CAB4884543.1"/>
    </source>
</evidence>
<sequence>MKKLLLIALLFLNFSTFPSFADDEITEIIATAESADVLVDLPDDLEPGYHIVTVDVVDPDTGESTQEDISFCKDNESEIHWDNICPDLDIIVDPATLENIESVEDLPAYNPAKEAEKTSQTQVAGFTALSVLSAGGAAVGAAVGGAAGGASSGGGGSSGGSGGGSGSGTSRGAARREDSEGNGESEARVVDAEDAFHSAHSKDSSRFEMTSDELEMMGLGDRSFTWRAPLTHVTDALVLTSSLKVARFSPLFSKFISDANYLRAIFGSLSFLSVPIGIALGIFALQSSNFQPMPPTWTLLVALSILSIFEAVGGLTAVLVFSVGVFASGNASNLNSVLTVLAISAICVSPSILAGSFRPFRRKLTGDESIWERGSDYLLAAILTNWTFVGFINSLNVIAGKQLAITGQAKEIGFAVGIAVIARMMLEDLAIYLYPVRTARLQLSPPKPSLRQQYISNALKALVFAVVMERFIGFSVPLLLGTALFVLPNLLKLSAGTILPKSRLLHFALPKGGVRIVVMTILGTLFAKLAAEIFTNPQDFLTWGFLLLSIPGFVVSILGLLSDDKNAGSLRHHKVGNWIYRIGGIGILYLIVQIAAGKDVVALLTGGA</sequence>
<feature type="region of interest" description="Disordered" evidence="1">
    <location>
        <begin position="146"/>
        <end position="204"/>
    </location>
</feature>
<protein>
    <submittedName>
        <fullName evidence="3">Unannotated protein</fullName>
    </submittedName>
</protein>
<feature type="transmembrane region" description="Helical" evidence="2">
    <location>
        <begin position="297"/>
        <end position="325"/>
    </location>
</feature>
<feature type="transmembrane region" description="Helical" evidence="2">
    <location>
        <begin position="478"/>
        <end position="500"/>
    </location>
</feature>
<keyword evidence="2" id="KW-0812">Transmembrane</keyword>
<name>A0A6J7EYW9_9ZZZZ</name>
<keyword evidence="2" id="KW-1133">Transmembrane helix</keyword>
<keyword evidence="2" id="KW-0472">Membrane</keyword>
<evidence type="ECO:0000256" key="2">
    <source>
        <dbReference type="SAM" id="Phobius"/>
    </source>
</evidence>
<feature type="transmembrane region" description="Helical" evidence="2">
    <location>
        <begin position="377"/>
        <end position="400"/>
    </location>
</feature>
<feature type="transmembrane region" description="Helical" evidence="2">
    <location>
        <begin position="512"/>
        <end position="534"/>
    </location>
</feature>
<gene>
    <name evidence="3" type="ORF">UFOPK3482_00480</name>
</gene>
<dbReference type="AlphaFoldDB" id="A0A6J7EYW9"/>
<feature type="compositionally biased region" description="Gly residues" evidence="1">
    <location>
        <begin position="146"/>
        <end position="169"/>
    </location>
</feature>
<feature type="transmembrane region" description="Helical" evidence="2">
    <location>
        <begin position="540"/>
        <end position="562"/>
    </location>
</feature>
<feature type="compositionally biased region" description="Basic and acidic residues" evidence="1">
    <location>
        <begin position="174"/>
        <end position="204"/>
    </location>
</feature>
<dbReference type="EMBL" id="CAFBLZ010000029">
    <property type="protein sequence ID" value="CAB4884543.1"/>
    <property type="molecule type" value="Genomic_DNA"/>
</dbReference>